<dbReference type="AlphaFoldDB" id="A0A0V1GX87"/>
<comment type="caution">
    <text evidence="1">The sequence shown here is derived from an EMBL/GenBank/DDBJ whole genome shotgun (WGS) entry which is preliminary data.</text>
</comment>
<gene>
    <name evidence="1" type="ORF">T11_5247</name>
</gene>
<evidence type="ECO:0000313" key="1">
    <source>
        <dbReference type="EMBL" id="KRZ02951.1"/>
    </source>
</evidence>
<organism evidence="1 2">
    <name type="scientific">Trichinella zimbabwensis</name>
    <dbReference type="NCBI Taxonomy" id="268475"/>
    <lineage>
        <taxon>Eukaryota</taxon>
        <taxon>Metazoa</taxon>
        <taxon>Ecdysozoa</taxon>
        <taxon>Nematoda</taxon>
        <taxon>Enoplea</taxon>
        <taxon>Dorylaimia</taxon>
        <taxon>Trichinellida</taxon>
        <taxon>Trichinellidae</taxon>
        <taxon>Trichinella</taxon>
    </lineage>
</organism>
<accession>A0A0V1GX87</accession>
<name>A0A0V1GX87_9BILA</name>
<protein>
    <submittedName>
        <fullName evidence="1">Uncharacterized protein</fullName>
    </submittedName>
</protein>
<dbReference type="EMBL" id="JYDP01000210">
    <property type="protein sequence ID" value="KRZ02951.1"/>
    <property type="molecule type" value="Genomic_DNA"/>
</dbReference>
<sequence length="284" mass="33297">MNQDPACQITDFLRHRHATYKHKCIKPVITKLFSTNEGERAAKLMNMDELGDHTPFYPTELAEHHLTFVNAVFCGRLPQPMLQNRSQWGVFPCTLFARRREKSVLHLFWDVPFNQPAEHPACKRASPGLHHFLHERISNASGKNSRCNHMRMHYGKSSLCCQTPYSNYRNWWHRASLRKSIRVDVLYGTKGFRRLETLWRLVPHEQSNTICLYFERSPLASGCSANSVYADSHGWVAQYSCEYASSIRSLELFLQLLMFITMELIFMVQTRYRGRYRPLWLPLV</sequence>
<keyword evidence="2" id="KW-1185">Reference proteome</keyword>
<reference evidence="1 2" key="1">
    <citation type="submission" date="2015-01" db="EMBL/GenBank/DDBJ databases">
        <title>Evolution of Trichinella species and genotypes.</title>
        <authorList>
            <person name="Korhonen P.K."/>
            <person name="Edoardo P."/>
            <person name="Giuseppe L.R."/>
            <person name="Gasser R.B."/>
        </authorList>
    </citation>
    <scope>NUCLEOTIDE SEQUENCE [LARGE SCALE GENOMIC DNA]</scope>
    <source>
        <strain evidence="1">ISS1029</strain>
    </source>
</reference>
<dbReference type="Proteomes" id="UP000055024">
    <property type="component" value="Unassembled WGS sequence"/>
</dbReference>
<proteinExistence type="predicted"/>
<evidence type="ECO:0000313" key="2">
    <source>
        <dbReference type="Proteomes" id="UP000055024"/>
    </source>
</evidence>